<reference evidence="3" key="1">
    <citation type="journal article" date="2020" name="bioRxiv">
        <title>Comparative genomics of Chlamydomonas.</title>
        <authorList>
            <person name="Craig R.J."/>
            <person name="Hasan A.R."/>
            <person name="Ness R.W."/>
            <person name="Keightley P.D."/>
        </authorList>
    </citation>
    <scope>NUCLEOTIDE SEQUENCE</scope>
    <source>
        <strain evidence="3">CCAP 11/173</strain>
    </source>
</reference>
<dbReference type="GO" id="GO:0051087">
    <property type="term" value="F:protein-folding chaperone binding"/>
    <property type="evidence" value="ECO:0007669"/>
    <property type="project" value="TreeGrafter"/>
</dbReference>
<dbReference type="Gene3D" id="2.60.260.20">
    <property type="entry name" value="Urease metallochaperone UreE, N-terminal domain"/>
    <property type="match status" value="1"/>
</dbReference>
<keyword evidence="1" id="KW-0143">Chaperone</keyword>
<sequence>MIIVAHQQPHHHYTRRGNHLYVTCAVPLLACLSGGTACLSTLDGRTLLLPLGPNCLQPDAEHVIRGEGMPLLHSPHTAPAPALGPVPARKAPSGLATHPTQQPQHRRAVRAVRYAAQQHQQSEQPLLVGSAAAEQMQASVPADVTGLGLSRGDLHVHFQVLV</sequence>
<dbReference type="SUPFAM" id="SSF49493">
    <property type="entry name" value="HSP40/DnaJ peptide-binding domain"/>
    <property type="match status" value="1"/>
</dbReference>
<dbReference type="AlphaFoldDB" id="A0A835WH66"/>
<gene>
    <name evidence="3" type="ORF">HYH02_007784</name>
</gene>
<dbReference type="InterPro" id="IPR008971">
    <property type="entry name" value="HSP40/DnaJ_pept-bd"/>
</dbReference>
<dbReference type="Pfam" id="PF01556">
    <property type="entry name" value="DnaJ_C"/>
    <property type="match status" value="1"/>
</dbReference>
<evidence type="ECO:0000313" key="3">
    <source>
        <dbReference type="EMBL" id="KAG2447463.1"/>
    </source>
</evidence>
<evidence type="ECO:0000259" key="2">
    <source>
        <dbReference type="Pfam" id="PF01556"/>
    </source>
</evidence>
<dbReference type="GO" id="GO:0051082">
    <property type="term" value="F:unfolded protein binding"/>
    <property type="evidence" value="ECO:0007669"/>
    <property type="project" value="InterPro"/>
</dbReference>
<organism evidence="3 4">
    <name type="scientific">Chlamydomonas schloesseri</name>
    <dbReference type="NCBI Taxonomy" id="2026947"/>
    <lineage>
        <taxon>Eukaryota</taxon>
        <taxon>Viridiplantae</taxon>
        <taxon>Chlorophyta</taxon>
        <taxon>core chlorophytes</taxon>
        <taxon>Chlorophyceae</taxon>
        <taxon>CS clade</taxon>
        <taxon>Chlamydomonadales</taxon>
        <taxon>Chlamydomonadaceae</taxon>
        <taxon>Chlamydomonas</taxon>
    </lineage>
</organism>
<accession>A0A835WH66</accession>
<name>A0A835WH66_9CHLO</name>
<comment type="caution">
    <text evidence="3">The sequence shown here is derived from an EMBL/GenBank/DDBJ whole genome shotgun (WGS) entry which is preliminary data.</text>
</comment>
<dbReference type="PANTHER" id="PTHR24078:SF519">
    <property type="entry name" value="DNAJ HOMOLOG SUBFAMILY B MEMBER 13"/>
    <property type="match status" value="1"/>
</dbReference>
<keyword evidence="4" id="KW-1185">Reference proteome</keyword>
<evidence type="ECO:0000256" key="1">
    <source>
        <dbReference type="ARBA" id="ARBA00023186"/>
    </source>
</evidence>
<protein>
    <recommendedName>
        <fullName evidence="2">Chaperone DnaJ C-terminal domain-containing protein</fullName>
    </recommendedName>
</protein>
<dbReference type="InterPro" id="IPR002939">
    <property type="entry name" value="DnaJ_C"/>
</dbReference>
<dbReference type="GO" id="GO:0005829">
    <property type="term" value="C:cytosol"/>
    <property type="evidence" value="ECO:0007669"/>
    <property type="project" value="TreeGrafter"/>
</dbReference>
<dbReference type="GO" id="GO:0006457">
    <property type="term" value="P:protein folding"/>
    <property type="evidence" value="ECO:0007669"/>
    <property type="project" value="InterPro"/>
</dbReference>
<proteinExistence type="predicted"/>
<evidence type="ECO:0000313" key="4">
    <source>
        <dbReference type="Proteomes" id="UP000613740"/>
    </source>
</evidence>
<dbReference type="PANTHER" id="PTHR24078">
    <property type="entry name" value="DNAJ HOMOLOG SUBFAMILY C MEMBER"/>
    <property type="match status" value="1"/>
</dbReference>
<feature type="domain" description="Chaperone DnaJ C-terminal" evidence="2">
    <location>
        <begin position="2"/>
        <end position="73"/>
    </location>
</feature>
<dbReference type="InterPro" id="IPR051339">
    <property type="entry name" value="DnaJ_subfamily_B"/>
</dbReference>
<dbReference type="Proteomes" id="UP000613740">
    <property type="component" value="Unassembled WGS sequence"/>
</dbReference>
<dbReference type="EMBL" id="JAEHOD010000022">
    <property type="protein sequence ID" value="KAG2447463.1"/>
    <property type="molecule type" value="Genomic_DNA"/>
</dbReference>
<dbReference type="OrthoDB" id="545387at2759"/>